<feature type="region of interest" description="Disordered" evidence="2">
    <location>
        <begin position="730"/>
        <end position="773"/>
    </location>
</feature>
<dbReference type="PANTHER" id="PTHR46082">
    <property type="entry name" value="ATP/GTP-BINDING PROTEIN-RELATED"/>
    <property type="match status" value="1"/>
</dbReference>
<sequence length="773" mass="86734">MSYQMDGMNLDDSSSLLLKVARKRAAEQYRSEAKELVEKLELLPLAISQAGAAIHQKRFSIREYSQAYESNHRRLLTSHSTQGTESYGFSVFATWKISLDMIEAENSDMAKKVKEVLNIASHFHHGDVPRYLINSAQKPATHGSAGAIQMGLRKFQSVFSSIPFFRHDSLVVSEPPQGETVTVDDALLTLASYSLVILDNECISLHSLVQYWARYELASQALPIRQWAQQAASAPLDSSIESGDTIEQHEKRRKLYPHVRSFVELDTGIMKVEATAATLAKFAQTAFDTGNFTMAESLYKESLDLLKAKSWFSKKTSESLDVLESLASAQERRGAYKNAMENAEQVVRGRASLLGGNHIKTWRAMAKLALTHQGMGDIGGAGNINQSLLVKIRSLDSTNQDAVFTAEVMQNHGEVLSRQGKYSDAVDLLEEALKLRESSLGLEHPETLETMASLADMFGRLDKWKEAHELVVRTYEMRQKILGETHPDTLSSLRGLGNVYYHQGRYIESVEVQEHVLESRKSTLGAKHPDTIITFNELAKVQLGLGRYESAETNFGIALREYEERYGIHHPNLLIIDPTLQSYLAVTLHEECKFAEAEEMKRVILKAHETTSGLKSAATFRSLQSLAYTVAKDPSRYQEADDMMKRAVEGLEDTLGFEDHSVLNAICQRAHVLRRSKKYEDSWLLFRRACSLAKKVGDEDHWCFHHLKTLEESMSEKGIRLPVEEATYDDDHVKSCETTHRTSELSETGGLKRRRSPGTGNSSDRAAKAPRAE</sequence>
<evidence type="ECO:0000313" key="4">
    <source>
        <dbReference type="Proteomes" id="UP001583177"/>
    </source>
</evidence>
<evidence type="ECO:0000256" key="2">
    <source>
        <dbReference type="SAM" id="MobiDB-lite"/>
    </source>
</evidence>
<name>A0ABR3WIJ4_9PEZI</name>
<keyword evidence="4" id="KW-1185">Reference proteome</keyword>
<evidence type="ECO:0000313" key="3">
    <source>
        <dbReference type="EMBL" id="KAL1862677.1"/>
    </source>
</evidence>
<evidence type="ECO:0008006" key="5">
    <source>
        <dbReference type="Google" id="ProtNLM"/>
    </source>
</evidence>
<reference evidence="3 4" key="1">
    <citation type="journal article" date="2024" name="IMA Fungus">
        <title>IMA Genome - F19 : A genome assembly and annotation guide to empower mycologists, including annotated draft genome sequences of Ceratocystis pirilliformis, Diaporthe australafricana, Fusarium ophioides, Paecilomyces lecythidis, and Sporothrix stenoceras.</title>
        <authorList>
            <person name="Aylward J."/>
            <person name="Wilson A.M."/>
            <person name="Visagie C.M."/>
            <person name="Spraker J."/>
            <person name="Barnes I."/>
            <person name="Buitendag C."/>
            <person name="Ceriani C."/>
            <person name="Del Mar Angel L."/>
            <person name="du Plessis D."/>
            <person name="Fuchs T."/>
            <person name="Gasser K."/>
            <person name="Kramer D."/>
            <person name="Li W."/>
            <person name="Munsamy K."/>
            <person name="Piso A."/>
            <person name="Price J.L."/>
            <person name="Sonnekus B."/>
            <person name="Thomas C."/>
            <person name="van der Nest A."/>
            <person name="van Dijk A."/>
            <person name="van Heerden A."/>
            <person name="van Vuuren N."/>
            <person name="Yilmaz N."/>
            <person name="Duong T.A."/>
            <person name="van der Merwe N.A."/>
            <person name="Wingfield M.J."/>
            <person name="Wingfield B.D."/>
        </authorList>
    </citation>
    <scope>NUCLEOTIDE SEQUENCE [LARGE SCALE GENOMIC DNA]</scope>
    <source>
        <strain evidence="3 4">CMW 18300</strain>
    </source>
</reference>
<accession>A0ABR3WIJ4</accession>
<dbReference type="PANTHER" id="PTHR46082:SF6">
    <property type="entry name" value="AAA+ ATPASE DOMAIN-CONTAINING PROTEIN-RELATED"/>
    <property type="match status" value="1"/>
</dbReference>
<dbReference type="Pfam" id="PF13424">
    <property type="entry name" value="TPR_12"/>
    <property type="match status" value="2"/>
</dbReference>
<dbReference type="SMART" id="SM00028">
    <property type="entry name" value="TPR"/>
    <property type="match status" value="5"/>
</dbReference>
<protein>
    <recommendedName>
        <fullName evidence="5">TPR-like protein</fullName>
    </recommendedName>
</protein>
<keyword evidence="1" id="KW-0802">TPR repeat</keyword>
<dbReference type="EMBL" id="JAWRVE010000079">
    <property type="protein sequence ID" value="KAL1862677.1"/>
    <property type="molecule type" value="Genomic_DNA"/>
</dbReference>
<evidence type="ECO:0000256" key="1">
    <source>
        <dbReference type="PROSITE-ProRule" id="PRU00339"/>
    </source>
</evidence>
<feature type="repeat" description="TPR" evidence="1">
    <location>
        <begin position="406"/>
        <end position="439"/>
    </location>
</feature>
<dbReference type="SUPFAM" id="SSF48452">
    <property type="entry name" value="TPR-like"/>
    <property type="match status" value="4"/>
</dbReference>
<dbReference type="PROSITE" id="PS50005">
    <property type="entry name" value="TPR"/>
    <property type="match status" value="1"/>
</dbReference>
<dbReference type="InterPro" id="IPR011990">
    <property type="entry name" value="TPR-like_helical_dom_sf"/>
</dbReference>
<dbReference type="Gene3D" id="1.25.40.10">
    <property type="entry name" value="Tetratricopeptide repeat domain"/>
    <property type="match status" value="3"/>
</dbReference>
<feature type="compositionally biased region" description="Basic and acidic residues" evidence="2">
    <location>
        <begin position="730"/>
        <end position="744"/>
    </location>
</feature>
<comment type="caution">
    <text evidence="3">The sequence shown here is derived from an EMBL/GenBank/DDBJ whole genome shotgun (WGS) entry which is preliminary data.</text>
</comment>
<proteinExistence type="predicted"/>
<dbReference type="InterPro" id="IPR053137">
    <property type="entry name" value="NLR-like"/>
</dbReference>
<dbReference type="Proteomes" id="UP001583177">
    <property type="component" value="Unassembled WGS sequence"/>
</dbReference>
<dbReference type="Pfam" id="PF13374">
    <property type="entry name" value="TPR_10"/>
    <property type="match status" value="1"/>
</dbReference>
<organism evidence="3 4">
    <name type="scientific">Diaporthe australafricana</name>
    <dbReference type="NCBI Taxonomy" id="127596"/>
    <lineage>
        <taxon>Eukaryota</taxon>
        <taxon>Fungi</taxon>
        <taxon>Dikarya</taxon>
        <taxon>Ascomycota</taxon>
        <taxon>Pezizomycotina</taxon>
        <taxon>Sordariomycetes</taxon>
        <taxon>Sordariomycetidae</taxon>
        <taxon>Diaporthales</taxon>
        <taxon>Diaporthaceae</taxon>
        <taxon>Diaporthe</taxon>
    </lineage>
</organism>
<gene>
    <name evidence="3" type="ORF">Daus18300_008475</name>
</gene>
<dbReference type="InterPro" id="IPR019734">
    <property type="entry name" value="TPR_rpt"/>
</dbReference>